<evidence type="ECO:0000256" key="2">
    <source>
        <dbReference type="ARBA" id="ARBA00022692"/>
    </source>
</evidence>
<evidence type="ECO:0000256" key="1">
    <source>
        <dbReference type="ARBA" id="ARBA00004651"/>
    </source>
</evidence>
<evidence type="ECO:0000313" key="7">
    <source>
        <dbReference type="EMBL" id="NIH57723.1"/>
    </source>
</evidence>
<dbReference type="Gene3D" id="1.20.1250.20">
    <property type="entry name" value="MFS general substrate transporter like domains"/>
    <property type="match status" value="2"/>
</dbReference>
<feature type="domain" description="Major facilitator superfamily (MFS) profile" evidence="6">
    <location>
        <begin position="9"/>
        <end position="392"/>
    </location>
</feature>
<dbReference type="Proteomes" id="UP000749311">
    <property type="component" value="Unassembled WGS sequence"/>
</dbReference>
<feature type="transmembrane region" description="Helical" evidence="5">
    <location>
        <begin position="213"/>
        <end position="231"/>
    </location>
</feature>
<evidence type="ECO:0000259" key="6">
    <source>
        <dbReference type="PROSITE" id="PS50850"/>
    </source>
</evidence>
<feature type="transmembrane region" description="Helical" evidence="5">
    <location>
        <begin position="365"/>
        <end position="389"/>
    </location>
</feature>
<dbReference type="EMBL" id="JAAMOZ010000001">
    <property type="protein sequence ID" value="NIH57723.1"/>
    <property type="molecule type" value="Genomic_DNA"/>
</dbReference>
<keyword evidence="4 5" id="KW-0472">Membrane</keyword>
<feature type="transmembrane region" description="Helical" evidence="5">
    <location>
        <begin position="161"/>
        <end position="182"/>
    </location>
</feature>
<evidence type="ECO:0000256" key="5">
    <source>
        <dbReference type="SAM" id="Phobius"/>
    </source>
</evidence>
<evidence type="ECO:0000256" key="3">
    <source>
        <dbReference type="ARBA" id="ARBA00022989"/>
    </source>
</evidence>
<comment type="caution">
    <text evidence="7">The sequence shown here is derived from an EMBL/GenBank/DDBJ whole genome shotgun (WGS) entry which is preliminary data.</text>
</comment>
<dbReference type="InterPro" id="IPR052524">
    <property type="entry name" value="MFS_Cyanate_Porter"/>
</dbReference>
<feature type="transmembrane region" description="Helical" evidence="5">
    <location>
        <begin position="79"/>
        <end position="96"/>
    </location>
</feature>
<reference evidence="7 8" key="1">
    <citation type="submission" date="2020-02" db="EMBL/GenBank/DDBJ databases">
        <title>Sequencing the genomes of 1000 actinobacteria strains.</title>
        <authorList>
            <person name="Klenk H.-P."/>
        </authorList>
    </citation>
    <scope>NUCLEOTIDE SEQUENCE [LARGE SCALE GENOMIC DNA]</scope>
    <source>
        <strain evidence="7 8">DSM 19609</strain>
    </source>
</reference>
<proteinExistence type="predicted"/>
<feature type="transmembrane region" description="Helical" evidence="5">
    <location>
        <begin position="136"/>
        <end position="155"/>
    </location>
</feature>
<evidence type="ECO:0000313" key="8">
    <source>
        <dbReference type="Proteomes" id="UP000749311"/>
    </source>
</evidence>
<dbReference type="InterPro" id="IPR036259">
    <property type="entry name" value="MFS_trans_sf"/>
</dbReference>
<dbReference type="SUPFAM" id="SSF103473">
    <property type="entry name" value="MFS general substrate transporter"/>
    <property type="match status" value="1"/>
</dbReference>
<name>A0ABX0SH46_9ACTN</name>
<dbReference type="RefSeq" id="WP_167167906.1">
    <property type="nucleotide sequence ID" value="NZ_BAAAOO010000007.1"/>
</dbReference>
<keyword evidence="3 5" id="KW-1133">Transmembrane helix</keyword>
<feature type="transmembrane region" description="Helical" evidence="5">
    <location>
        <begin position="251"/>
        <end position="272"/>
    </location>
</feature>
<dbReference type="Pfam" id="PF07690">
    <property type="entry name" value="MFS_1"/>
    <property type="match status" value="1"/>
</dbReference>
<accession>A0ABX0SH46</accession>
<feature type="transmembrane region" description="Helical" evidence="5">
    <location>
        <begin position="102"/>
        <end position="124"/>
    </location>
</feature>
<evidence type="ECO:0000256" key="4">
    <source>
        <dbReference type="ARBA" id="ARBA00023136"/>
    </source>
</evidence>
<protein>
    <submittedName>
        <fullName evidence="7">CP family cyanate transporter-like MFS transporter</fullName>
    </submittedName>
</protein>
<feature type="transmembrane region" description="Helical" evidence="5">
    <location>
        <begin position="337"/>
        <end position="359"/>
    </location>
</feature>
<organism evidence="7 8">
    <name type="scientific">Brooklawnia cerclae</name>
    <dbReference type="NCBI Taxonomy" id="349934"/>
    <lineage>
        <taxon>Bacteria</taxon>
        <taxon>Bacillati</taxon>
        <taxon>Actinomycetota</taxon>
        <taxon>Actinomycetes</taxon>
        <taxon>Propionibacteriales</taxon>
        <taxon>Propionibacteriaceae</taxon>
        <taxon>Brooklawnia</taxon>
    </lineage>
</organism>
<sequence>MRRAASGRPAWFVFVGLMVVGLNLRGPITSPAPVIGEIRSDLGLGTAAAGMLTTIPVLCFGVLAFPASRLIRRVGIDRAVLVSMVGTALGIVVRSAGGVPCLMIGSAVLGAALAVGNVVALLVIRRDFLTRVASTTAAYTASLNVGSMLTSALTAPLSSVAGWQLALGAGAVLAILGAVLWWRVTAGGDVKEPAPEAPSSVSTPTGSLWRYPLVWVLTITMVIHLFIYYALTAWLPEFLGDALGMAPTSAGFASSLMQVLALIGAFAAPAFVRRIGAGGALAGLAMCWALTPAGLLIAPSWWLVWSFIGALAQGGLFTALFMLIVERARSPRESGAMSAVVQGFGYALASVGPVFMGHVHDATGGWATGMLSLSGMALVVVAIGLGFALRERDGQAS</sequence>
<keyword evidence="8" id="KW-1185">Reference proteome</keyword>
<dbReference type="PANTHER" id="PTHR23523:SF2">
    <property type="entry name" value="2-NITROIMIDAZOLE TRANSPORTER"/>
    <property type="match status" value="1"/>
</dbReference>
<comment type="subcellular location">
    <subcellularLocation>
        <location evidence="1">Cell membrane</location>
        <topology evidence="1">Multi-pass membrane protein</topology>
    </subcellularLocation>
</comment>
<dbReference type="InterPro" id="IPR020846">
    <property type="entry name" value="MFS_dom"/>
</dbReference>
<feature type="transmembrane region" description="Helical" evidence="5">
    <location>
        <begin position="47"/>
        <end position="67"/>
    </location>
</feature>
<feature type="transmembrane region" description="Helical" evidence="5">
    <location>
        <begin position="279"/>
        <end position="298"/>
    </location>
</feature>
<dbReference type="InterPro" id="IPR011701">
    <property type="entry name" value="MFS"/>
</dbReference>
<keyword evidence="2 5" id="KW-0812">Transmembrane</keyword>
<gene>
    <name evidence="7" type="ORF">FB473_002368</name>
</gene>
<feature type="transmembrane region" description="Helical" evidence="5">
    <location>
        <begin position="304"/>
        <end position="325"/>
    </location>
</feature>
<dbReference type="PROSITE" id="PS50850">
    <property type="entry name" value="MFS"/>
    <property type="match status" value="1"/>
</dbReference>
<dbReference type="PANTHER" id="PTHR23523">
    <property type="match status" value="1"/>
</dbReference>